<evidence type="ECO:0000256" key="1">
    <source>
        <dbReference type="ARBA" id="ARBA00004123"/>
    </source>
</evidence>
<dbReference type="VEuPathDB" id="FungiDB:YALI1_D25813g"/>
<dbReference type="GO" id="GO:0000976">
    <property type="term" value="F:transcription cis-regulatory region binding"/>
    <property type="evidence" value="ECO:0007669"/>
    <property type="project" value="TreeGrafter"/>
</dbReference>
<evidence type="ECO:0000313" key="4">
    <source>
        <dbReference type="Proteomes" id="UP000182444"/>
    </source>
</evidence>
<dbReference type="RefSeq" id="XP_503070.1">
    <property type="nucleotide sequence ID" value="XM_503070.2"/>
</dbReference>
<evidence type="ECO:0000313" key="3">
    <source>
        <dbReference type="EMBL" id="AOW04361.1"/>
    </source>
</evidence>
<sequence>MSAPKDPVPAAPPAQPPRKRSRDGCYTCRKRKKRCDETRPVCECCKRLGIVCVYPAPGTEYKNKKRKGLPDTHEQFVVVPVDHAPPPVAGSTDVAPVPMLDFHPYNFTNYVDPAVDHPIVDITDLTEDDINQLDVNSLVRIPSPFEIDADFNLESLEPSLFGGLSTKENQMLQYYEEKLSRMICVASDQDNHFVQIFLPMAHHNAAVLHSIVAWSSFHSGKADLQDTGMAALDKAVTLTKNQITNNTFDHSTIAALLLCCSAEVCKGDLRNWKKFLNMSAAIIRNYGGLSKFLNDKNLRWIATNFAYHDLVASSSHHRGPLFGRAEYEQLLQGGQGIDPLLGICREPYQMIAEVSQLANELSGNEEMTSSTLTTEANILQTAQRLEHQIRILTPNLADTMTLSDEECTLHKHLFEIYQLTALIHLKRTIFKLPSTSLEMRVWGRKLSCLLDLVLGSAVEGNLCFPLFIAGLNILPSQRHAYLSKFKEFATRNKARNLLNSISTVEECWKRDAGGEKYVDYYVVLKEKDLDICLA</sequence>
<dbReference type="OMA" id="FQGCIQP"/>
<dbReference type="CDD" id="cd00067">
    <property type="entry name" value="GAL4"/>
    <property type="match status" value="1"/>
</dbReference>
<dbReference type="EMBL" id="CP017556">
    <property type="protein sequence ID" value="AOW04361.1"/>
    <property type="molecule type" value="Genomic_DNA"/>
</dbReference>
<dbReference type="Pfam" id="PF00172">
    <property type="entry name" value="Zn_clus"/>
    <property type="match status" value="1"/>
</dbReference>
<name>A0A1D8NFE8_YARLL</name>
<dbReference type="PANTHER" id="PTHR37534">
    <property type="entry name" value="TRANSCRIPTIONAL ACTIVATOR PROTEIN UGA3"/>
    <property type="match status" value="1"/>
</dbReference>
<dbReference type="OrthoDB" id="5419315at2759"/>
<dbReference type="GeneID" id="2911209"/>
<dbReference type="Proteomes" id="UP000182444">
    <property type="component" value="Chromosome 1D"/>
</dbReference>
<accession>A0A1D8NFE8</accession>
<dbReference type="PANTHER" id="PTHR37534:SF7">
    <property type="entry name" value="TRANSCRIPTIONAL ACTIVATOR PROTEIN UGA3"/>
    <property type="match status" value="1"/>
</dbReference>
<dbReference type="GO" id="GO:0000981">
    <property type="term" value="F:DNA-binding transcription factor activity, RNA polymerase II-specific"/>
    <property type="evidence" value="ECO:0007669"/>
    <property type="project" value="InterPro"/>
</dbReference>
<dbReference type="KEGG" id="yli:2911209"/>
<comment type="subcellular location">
    <subcellularLocation>
        <location evidence="1">Nucleus</location>
    </subcellularLocation>
</comment>
<dbReference type="GO" id="GO:0005634">
    <property type="term" value="C:nucleus"/>
    <property type="evidence" value="ECO:0007669"/>
    <property type="project" value="UniProtKB-SubCell"/>
</dbReference>
<keyword evidence="2" id="KW-0539">Nucleus</keyword>
<dbReference type="GO" id="GO:0045944">
    <property type="term" value="P:positive regulation of transcription by RNA polymerase II"/>
    <property type="evidence" value="ECO:0007669"/>
    <property type="project" value="TreeGrafter"/>
</dbReference>
<dbReference type="Pfam" id="PF11951">
    <property type="entry name" value="Fungal_trans_2"/>
    <property type="match status" value="1"/>
</dbReference>
<dbReference type="PROSITE" id="PS00463">
    <property type="entry name" value="ZN2_CY6_FUNGAL_1"/>
    <property type="match status" value="1"/>
</dbReference>
<organism evidence="3 4">
    <name type="scientific">Yarrowia lipolytica</name>
    <name type="common">Candida lipolytica</name>
    <dbReference type="NCBI Taxonomy" id="4952"/>
    <lineage>
        <taxon>Eukaryota</taxon>
        <taxon>Fungi</taxon>
        <taxon>Dikarya</taxon>
        <taxon>Ascomycota</taxon>
        <taxon>Saccharomycotina</taxon>
        <taxon>Dipodascomycetes</taxon>
        <taxon>Dipodascales</taxon>
        <taxon>Dipodascales incertae sedis</taxon>
        <taxon>Yarrowia</taxon>
    </lineage>
</organism>
<dbReference type="InterPro" id="IPR021858">
    <property type="entry name" value="Fun_TF"/>
</dbReference>
<reference evidence="3 4" key="1">
    <citation type="journal article" date="2016" name="PLoS ONE">
        <title>Sequence Assembly of Yarrowia lipolytica Strain W29/CLIB89 Shows Transposable Element Diversity.</title>
        <authorList>
            <person name="Magnan C."/>
            <person name="Yu J."/>
            <person name="Chang I."/>
            <person name="Jahn E."/>
            <person name="Kanomata Y."/>
            <person name="Wu J."/>
            <person name="Zeller M."/>
            <person name="Oakes M."/>
            <person name="Baldi P."/>
            <person name="Sandmeyer S."/>
        </authorList>
    </citation>
    <scope>NUCLEOTIDE SEQUENCE [LARGE SCALE GENOMIC DNA]</scope>
    <source>
        <strain evidence="4">CLIB89(W29)</strain>
    </source>
</reference>
<dbReference type="Gene3D" id="4.10.240.10">
    <property type="entry name" value="Zn(2)-C6 fungal-type DNA-binding domain"/>
    <property type="match status" value="1"/>
</dbReference>
<proteinExistence type="predicted"/>
<dbReference type="eggNOG" id="ENOG502RIXM">
    <property type="taxonomic scope" value="Eukaryota"/>
</dbReference>
<dbReference type="SUPFAM" id="SSF57701">
    <property type="entry name" value="Zn2/Cys6 DNA-binding domain"/>
    <property type="match status" value="1"/>
</dbReference>
<dbReference type="SMART" id="SM00066">
    <property type="entry name" value="GAL4"/>
    <property type="match status" value="1"/>
</dbReference>
<dbReference type="AlphaFoldDB" id="A0A1D8NFE8"/>
<gene>
    <name evidence="3" type="ORF">YALI1_D25813g</name>
</gene>
<evidence type="ECO:0000256" key="2">
    <source>
        <dbReference type="ARBA" id="ARBA00023242"/>
    </source>
</evidence>
<dbReference type="PROSITE" id="PS50048">
    <property type="entry name" value="ZN2_CY6_FUNGAL_2"/>
    <property type="match status" value="1"/>
</dbReference>
<dbReference type="SMR" id="A0A1D8NFE8"/>
<dbReference type="VEuPathDB" id="FungiDB:YALI0_D20394g"/>
<dbReference type="GO" id="GO:0008270">
    <property type="term" value="F:zinc ion binding"/>
    <property type="evidence" value="ECO:0007669"/>
    <property type="project" value="InterPro"/>
</dbReference>
<dbReference type="InterPro" id="IPR001138">
    <property type="entry name" value="Zn2Cys6_DnaBD"/>
</dbReference>
<dbReference type="InterPro" id="IPR036864">
    <property type="entry name" value="Zn2-C6_fun-type_DNA-bd_sf"/>
</dbReference>
<protein>
    <submittedName>
        <fullName evidence="3">Uncharacterized protein</fullName>
    </submittedName>
</protein>